<dbReference type="InterPro" id="IPR027417">
    <property type="entry name" value="P-loop_NTPase"/>
</dbReference>
<dbReference type="InterPro" id="IPR002586">
    <property type="entry name" value="CobQ/CobB/MinD/ParA_Nub-bd_dom"/>
</dbReference>
<dbReference type="CDD" id="cd02042">
    <property type="entry name" value="ParAB_family"/>
    <property type="match status" value="1"/>
</dbReference>
<feature type="domain" description="CobQ/CobB/MinD/ParA nucleotide binding" evidence="1">
    <location>
        <begin position="9"/>
        <end position="100"/>
    </location>
</feature>
<geneLocation type="plasmid" evidence="2">
    <name>pRGRH0483</name>
</geneLocation>
<dbReference type="PANTHER" id="PTHR13696">
    <property type="entry name" value="P-LOOP CONTAINING NUCLEOSIDE TRIPHOSPHATE HYDROLASE"/>
    <property type="match status" value="1"/>
</dbReference>
<reference evidence="2" key="2">
    <citation type="submission" date="2015-07" db="EMBL/GenBank/DDBJ databases">
        <title>Plasmids, circular viruses and viroids from rat gut.</title>
        <authorList>
            <person name="Jorgensen T.J."/>
            <person name="Hansen M.A."/>
            <person name="Xu Z."/>
            <person name="Tabak M.A."/>
            <person name="Sorensen S.J."/>
            <person name="Hansen L.H."/>
        </authorList>
    </citation>
    <scope>NUCLEOTIDE SEQUENCE</scope>
    <source>
        <plasmid evidence="2">pRGRH0483</plasmid>
    </source>
</reference>
<dbReference type="AlphaFoldDB" id="A0A0H5Q124"/>
<accession>A0A0H5Q124</accession>
<dbReference type="SUPFAM" id="SSF52540">
    <property type="entry name" value="P-loop containing nucleoside triphosphate hydrolases"/>
    <property type="match status" value="1"/>
</dbReference>
<name>A0A0H5Q124_9ZZZZ</name>
<dbReference type="InterPro" id="IPR050678">
    <property type="entry name" value="DNA_Partitioning_ATPase"/>
</dbReference>
<evidence type="ECO:0000259" key="1">
    <source>
        <dbReference type="Pfam" id="PF01656"/>
    </source>
</evidence>
<reference evidence="2" key="1">
    <citation type="submission" date="2015-06" db="EMBL/GenBank/DDBJ databases">
        <authorList>
            <person name="Joergensen T."/>
        </authorList>
    </citation>
    <scope>NUCLEOTIDE SEQUENCE</scope>
    <source>
        <plasmid evidence="2">pRGRH0483</plasmid>
    </source>
</reference>
<keyword evidence="2" id="KW-0614">Plasmid</keyword>
<proteinExistence type="predicted"/>
<sequence>MGTYNTKTILIANQKGGVGKTFIADELCFMCEEAALPYTFRDMDGQGGCIHAPKEEKDPALIIIDTPGALTDGLQEAIRDADLIIIPTLMTNACIPALETMLEIVKPWKMMGKDVLVVLNQWNRYTACADFEEWFFNNYPREKTITLSDSEVIRQATSYGISVTQHKKHSKSAVEMRVFREVIMDMLYEKR</sequence>
<dbReference type="PANTHER" id="PTHR13696:SF99">
    <property type="entry name" value="COBYRINIC ACID AC-DIAMIDE SYNTHASE"/>
    <property type="match status" value="1"/>
</dbReference>
<evidence type="ECO:0000313" key="2">
    <source>
        <dbReference type="EMBL" id="CRY95110.1"/>
    </source>
</evidence>
<organism evidence="2">
    <name type="scientific">uncultured prokaryote</name>
    <dbReference type="NCBI Taxonomy" id="198431"/>
    <lineage>
        <taxon>unclassified sequences</taxon>
        <taxon>environmental samples</taxon>
    </lineage>
</organism>
<dbReference type="EMBL" id="LN853124">
    <property type="protein sequence ID" value="CRY95110.1"/>
    <property type="molecule type" value="Genomic_DNA"/>
</dbReference>
<dbReference type="Pfam" id="PF01656">
    <property type="entry name" value="CbiA"/>
    <property type="match status" value="1"/>
</dbReference>
<dbReference type="Gene3D" id="3.40.50.300">
    <property type="entry name" value="P-loop containing nucleotide triphosphate hydrolases"/>
    <property type="match status" value="1"/>
</dbReference>
<protein>
    <recommendedName>
        <fullName evidence="1">CobQ/CobB/MinD/ParA nucleotide binding domain-containing protein</fullName>
    </recommendedName>
</protein>